<dbReference type="PANTHER" id="PTHR10131">
    <property type="entry name" value="TNF RECEPTOR ASSOCIATED FACTOR"/>
    <property type="match status" value="1"/>
</dbReference>
<evidence type="ECO:0000256" key="3">
    <source>
        <dbReference type="ARBA" id="ARBA00022833"/>
    </source>
</evidence>
<dbReference type="SUPFAM" id="SSF57850">
    <property type="entry name" value="RING/U-box"/>
    <property type="match status" value="1"/>
</dbReference>
<dbReference type="InterPro" id="IPR017907">
    <property type="entry name" value="Znf_RING_CS"/>
</dbReference>
<evidence type="ECO:0000259" key="6">
    <source>
        <dbReference type="PROSITE" id="PS50089"/>
    </source>
</evidence>
<dbReference type="Pfam" id="PF13445">
    <property type="entry name" value="zf-RING_UBOX"/>
    <property type="match status" value="1"/>
</dbReference>
<feature type="domain" description="RING-type" evidence="6">
    <location>
        <begin position="52"/>
        <end position="92"/>
    </location>
</feature>
<dbReference type="SMART" id="SM00184">
    <property type="entry name" value="RING"/>
    <property type="match status" value="1"/>
</dbReference>
<dbReference type="InterPro" id="IPR013083">
    <property type="entry name" value="Znf_RING/FYVE/PHD"/>
</dbReference>
<reference evidence="7 8" key="1">
    <citation type="submission" date="2019-07" db="EMBL/GenBank/DDBJ databases">
        <authorList>
            <person name="Friedrich A."/>
            <person name="Schacherer J."/>
        </authorList>
    </citation>
    <scope>NUCLEOTIDE SEQUENCE [LARGE SCALE GENOMIC DNA]</scope>
</reference>
<feature type="compositionally biased region" description="Low complexity" evidence="5">
    <location>
        <begin position="117"/>
        <end position="126"/>
    </location>
</feature>
<dbReference type="InterPro" id="IPR027370">
    <property type="entry name" value="Znf-RING_euk"/>
</dbReference>
<evidence type="ECO:0000256" key="2">
    <source>
        <dbReference type="ARBA" id="ARBA00022771"/>
    </source>
</evidence>
<evidence type="ECO:0000256" key="1">
    <source>
        <dbReference type="ARBA" id="ARBA00022723"/>
    </source>
</evidence>
<proteinExistence type="predicted"/>
<gene>
    <name evidence="7" type="ORF">DEBR0S2_09428G</name>
</gene>
<dbReference type="AlphaFoldDB" id="A0A7D9CWK4"/>
<feature type="region of interest" description="Disordered" evidence="5">
    <location>
        <begin position="113"/>
        <end position="140"/>
    </location>
</feature>
<keyword evidence="8" id="KW-1185">Reference proteome</keyword>
<evidence type="ECO:0000256" key="5">
    <source>
        <dbReference type="SAM" id="MobiDB-lite"/>
    </source>
</evidence>
<name>A0A7D9CWK4_DEKBR</name>
<dbReference type="PROSITE" id="PS00518">
    <property type="entry name" value="ZF_RING_1"/>
    <property type="match status" value="1"/>
</dbReference>
<dbReference type="GO" id="GO:0008270">
    <property type="term" value="F:zinc ion binding"/>
    <property type="evidence" value="ECO:0007669"/>
    <property type="project" value="UniProtKB-KW"/>
</dbReference>
<sequence>MNTDHPDAHKPVQDRLKTDHEPPGIDVVKKDADINIDVRSLEYILTYEHLICPICKTPFINPYTTTCGHTFCRSCLFEALRSPLGCRCPLDRIPLHVNDRLLHNDDFSNVTSYAQQNDDNSSGINSDDVRNDDEDVGSAADNDIFPAPIIISNIADDLKVWCINRKRGCTWTGPRWEIRTHVLKSCLYTRIICGRKGRDGRPCKKLCERRFLIGNSGDDASNHESNDTQKEPSCPHVEHPCKFCKKMISTVDLEWHLNNECTRNVKCCHGCNLEFPVKTFQAHEKYCEKLHVRCPGSRFGCTWKGSRELLLKVHRQECIFIKLSGYLESQEEKLKTISTENAFLKTEMSNILDSVIQGRVKNLGFQMDMEEISSDSERLAELNFKDNINDEGSGLRFDFEKLRLGTQRAKRALKELELSKKIITDLAVDNYQIKEELKNQKIAMNTIHQQLQFVLMDRKRLDNKITKLGSESNLTNVDLPGSKLSNKL</sequence>
<organism evidence="7 8">
    <name type="scientific">Dekkera bruxellensis</name>
    <name type="common">Brettanomyces custersii</name>
    <dbReference type="NCBI Taxonomy" id="5007"/>
    <lineage>
        <taxon>Eukaryota</taxon>
        <taxon>Fungi</taxon>
        <taxon>Dikarya</taxon>
        <taxon>Ascomycota</taxon>
        <taxon>Saccharomycotina</taxon>
        <taxon>Pichiomycetes</taxon>
        <taxon>Pichiales</taxon>
        <taxon>Pichiaceae</taxon>
        <taxon>Brettanomyces</taxon>
    </lineage>
</organism>
<feature type="region of interest" description="Disordered" evidence="5">
    <location>
        <begin position="1"/>
        <end position="22"/>
    </location>
</feature>
<keyword evidence="1" id="KW-0479">Metal-binding</keyword>
<dbReference type="Gene3D" id="3.30.40.10">
    <property type="entry name" value="Zinc/RING finger domain, C3HC4 (zinc finger)"/>
    <property type="match status" value="3"/>
</dbReference>
<evidence type="ECO:0000313" key="8">
    <source>
        <dbReference type="Proteomes" id="UP000478008"/>
    </source>
</evidence>
<evidence type="ECO:0000313" key="7">
    <source>
        <dbReference type="EMBL" id="VUG17518.1"/>
    </source>
</evidence>
<keyword evidence="3" id="KW-0862">Zinc</keyword>
<dbReference type="EMBL" id="CABFWN010000002">
    <property type="protein sequence ID" value="VUG17518.1"/>
    <property type="molecule type" value="Genomic_DNA"/>
</dbReference>
<evidence type="ECO:0000256" key="4">
    <source>
        <dbReference type="PROSITE-ProRule" id="PRU00175"/>
    </source>
</evidence>
<dbReference type="InterPro" id="IPR001841">
    <property type="entry name" value="Znf_RING"/>
</dbReference>
<dbReference type="Proteomes" id="UP000478008">
    <property type="component" value="Unassembled WGS sequence"/>
</dbReference>
<dbReference type="PANTHER" id="PTHR10131:SF94">
    <property type="entry name" value="TNF RECEPTOR-ASSOCIATED FACTOR 4"/>
    <property type="match status" value="1"/>
</dbReference>
<dbReference type="SUPFAM" id="SSF49599">
    <property type="entry name" value="TRAF domain-like"/>
    <property type="match status" value="1"/>
</dbReference>
<dbReference type="PROSITE" id="PS50089">
    <property type="entry name" value="ZF_RING_2"/>
    <property type="match status" value="1"/>
</dbReference>
<keyword evidence="2 4" id="KW-0863">Zinc-finger</keyword>
<accession>A0A7D9CWK4</accession>
<protein>
    <submittedName>
        <fullName evidence="7">DEBR0S2_09428g1_1</fullName>
    </submittedName>
</protein>